<dbReference type="AlphaFoldDB" id="B0W809"/>
<name>B0W809_CULQU</name>
<dbReference type="EMBL" id="DS231856">
    <property type="protein sequence ID" value="EDS38471.1"/>
    <property type="molecule type" value="Genomic_DNA"/>
</dbReference>
<sequence length="68" mass="7554">MSRANTGRLDEHLGYLTLLGPRRGVLCISDMLAADIAQFSLLIRFRQSSPVLCLVQLAFLEKQKAGHL</sequence>
<evidence type="ECO:0000313" key="1">
    <source>
        <dbReference type="EMBL" id="EDS38471.1"/>
    </source>
</evidence>
<accession>B0W809</accession>
<dbReference type="HOGENOM" id="CLU_2796496_0_0_1"/>
<dbReference type="VEuPathDB" id="VectorBase:CPIJ003398"/>
<proteinExistence type="predicted"/>
<protein>
    <submittedName>
        <fullName evidence="1 2">Uncharacterized protein</fullName>
    </submittedName>
</protein>
<keyword evidence="3" id="KW-1185">Reference proteome</keyword>
<dbReference type="KEGG" id="cqu:CpipJ_CPIJ003398"/>
<reference evidence="1" key="1">
    <citation type="submission" date="2007-03" db="EMBL/GenBank/DDBJ databases">
        <title>Annotation of Culex pipiens quinquefasciatus.</title>
        <authorList>
            <consortium name="The Broad Institute Genome Sequencing Platform"/>
            <person name="Atkinson P.W."/>
            <person name="Hemingway J."/>
            <person name="Christensen B.M."/>
            <person name="Higgs S."/>
            <person name="Kodira C."/>
            <person name="Hannick L."/>
            <person name="Megy K."/>
            <person name="O'Leary S."/>
            <person name="Pearson M."/>
            <person name="Haas B.J."/>
            <person name="Mauceli E."/>
            <person name="Wortman J.R."/>
            <person name="Lee N.H."/>
            <person name="Guigo R."/>
            <person name="Stanke M."/>
            <person name="Alvarado L."/>
            <person name="Amedeo P."/>
            <person name="Antoine C.H."/>
            <person name="Arensburger P."/>
            <person name="Bidwell S.L."/>
            <person name="Crawford M."/>
            <person name="Camaro F."/>
            <person name="Devon K."/>
            <person name="Engels R."/>
            <person name="Hammond M."/>
            <person name="Howarth C."/>
            <person name="Koehrsen M."/>
            <person name="Lawson D."/>
            <person name="Montgomery P."/>
            <person name="Nene V."/>
            <person name="Nusbaum C."/>
            <person name="Puiu D."/>
            <person name="Romero-Severson J."/>
            <person name="Severson D.W."/>
            <person name="Shumway M."/>
            <person name="Sisk P."/>
            <person name="Stolte C."/>
            <person name="Zeng Q."/>
            <person name="Eisenstadt E."/>
            <person name="Fraser-Liggett C."/>
            <person name="Strausberg R."/>
            <person name="Galagan J."/>
            <person name="Birren B."/>
            <person name="Collins F.H."/>
        </authorList>
    </citation>
    <scope>NUCLEOTIDE SEQUENCE [LARGE SCALE GENOMIC DNA]</scope>
    <source>
        <strain evidence="1">JHB</strain>
    </source>
</reference>
<evidence type="ECO:0000313" key="2">
    <source>
        <dbReference type="EnsemblMetazoa" id="CPIJ003398-PA"/>
    </source>
</evidence>
<dbReference type="EnsemblMetazoa" id="CPIJ003398-RA">
    <property type="protein sequence ID" value="CPIJ003398-PA"/>
    <property type="gene ID" value="CPIJ003398"/>
</dbReference>
<dbReference type="Proteomes" id="UP000002320">
    <property type="component" value="Unassembled WGS sequence"/>
</dbReference>
<dbReference type="InParanoid" id="B0W809"/>
<evidence type="ECO:0000313" key="3">
    <source>
        <dbReference type="Proteomes" id="UP000002320"/>
    </source>
</evidence>
<reference evidence="2" key="2">
    <citation type="submission" date="2020-05" db="UniProtKB">
        <authorList>
            <consortium name="EnsemblMetazoa"/>
        </authorList>
    </citation>
    <scope>IDENTIFICATION</scope>
    <source>
        <strain evidence="2">JHB</strain>
    </source>
</reference>
<organism>
    <name type="scientific">Culex quinquefasciatus</name>
    <name type="common">Southern house mosquito</name>
    <name type="synonym">Culex pungens</name>
    <dbReference type="NCBI Taxonomy" id="7176"/>
    <lineage>
        <taxon>Eukaryota</taxon>
        <taxon>Metazoa</taxon>
        <taxon>Ecdysozoa</taxon>
        <taxon>Arthropoda</taxon>
        <taxon>Hexapoda</taxon>
        <taxon>Insecta</taxon>
        <taxon>Pterygota</taxon>
        <taxon>Neoptera</taxon>
        <taxon>Endopterygota</taxon>
        <taxon>Diptera</taxon>
        <taxon>Nematocera</taxon>
        <taxon>Culicoidea</taxon>
        <taxon>Culicidae</taxon>
        <taxon>Culicinae</taxon>
        <taxon>Culicini</taxon>
        <taxon>Culex</taxon>
        <taxon>Culex</taxon>
    </lineage>
</organism>
<gene>
    <name evidence="2" type="primary">6034543</name>
    <name evidence="1" type="ORF">CpipJ_CPIJ003398</name>
</gene>